<keyword evidence="3" id="KW-1185">Reference proteome</keyword>
<dbReference type="PIRSF" id="PIRSF004681">
    <property type="entry name" value="UCP004681"/>
    <property type="match status" value="1"/>
</dbReference>
<reference evidence="2" key="1">
    <citation type="submission" date="2019-10" db="EMBL/GenBank/DDBJ databases">
        <authorList>
            <consortium name="DOE Joint Genome Institute"/>
            <person name="Kuo A."/>
            <person name="Miyauchi S."/>
            <person name="Kiss E."/>
            <person name="Drula E."/>
            <person name="Kohler A."/>
            <person name="Sanchez-Garcia M."/>
            <person name="Andreopoulos B."/>
            <person name="Barry K.W."/>
            <person name="Bonito G."/>
            <person name="Buee M."/>
            <person name="Carver A."/>
            <person name="Chen C."/>
            <person name="Cichocki N."/>
            <person name="Clum A."/>
            <person name="Culley D."/>
            <person name="Crous P.W."/>
            <person name="Fauchery L."/>
            <person name="Girlanda M."/>
            <person name="Hayes R."/>
            <person name="Keri Z."/>
            <person name="LaButti K."/>
            <person name="Lipzen A."/>
            <person name="Lombard V."/>
            <person name="Magnuson J."/>
            <person name="Maillard F."/>
            <person name="Morin E."/>
            <person name="Murat C."/>
            <person name="Nolan M."/>
            <person name="Ohm R."/>
            <person name="Pangilinan J."/>
            <person name="Pereira M."/>
            <person name="Perotto S."/>
            <person name="Peter M."/>
            <person name="Riley R."/>
            <person name="Sitrit Y."/>
            <person name="Stielow B."/>
            <person name="Szollosi G."/>
            <person name="Zifcakova L."/>
            <person name="Stursova M."/>
            <person name="Spatafora J.W."/>
            <person name="Tedersoo L."/>
            <person name="Vaario L.-M."/>
            <person name="Yamada A."/>
            <person name="Yan M."/>
            <person name="Wang P."/>
            <person name="Xu J."/>
            <person name="Bruns T."/>
            <person name="Baldrian P."/>
            <person name="Vilgalys R."/>
            <person name="Henrissat B."/>
            <person name="Grigoriev I.V."/>
            <person name="Hibbett D."/>
            <person name="Nagy L.G."/>
            <person name="Martin F.M."/>
        </authorList>
    </citation>
    <scope>NUCLEOTIDE SEQUENCE</scope>
    <source>
        <strain evidence="2">BED1</strain>
    </source>
</reference>
<dbReference type="SUPFAM" id="SSF111038">
    <property type="entry name" value="YjbQ-like"/>
    <property type="match status" value="1"/>
</dbReference>
<gene>
    <name evidence="2" type="ORF">L210DRAFT_3571250</name>
</gene>
<evidence type="ECO:0000313" key="3">
    <source>
        <dbReference type="Proteomes" id="UP001194468"/>
    </source>
</evidence>
<dbReference type="InterPro" id="IPR001602">
    <property type="entry name" value="UPF0047_YjbQ-like"/>
</dbReference>
<dbReference type="Gene3D" id="2.60.120.460">
    <property type="entry name" value="YjbQ-like"/>
    <property type="match status" value="1"/>
</dbReference>
<comment type="caution">
    <text evidence="2">The sequence shown here is derived from an EMBL/GenBank/DDBJ whole genome shotgun (WGS) entry which is preliminary data.</text>
</comment>
<dbReference type="Pfam" id="PF01894">
    <property type="entry name" value="YjbQ"/>
    <property type="match status" value="1"/>
</dbReference>
<sequence length="138" mass="15237">MGWQKTFSLPELSKGCHVITDDVVKQISDGIKDVKVGMLFLFIQHSSAALSISEKFDQDVPADMEMALDAIVPETLKWRRTHSGKDESVAPTKATLVGSTVSVPIKDGSLNLGSWQDMYLLEFIHTPQTRYVVATILS</sequence>
<organism evidence="2 3">
    <name type="scientific">Boletus edulis BED1</name>
    <dbReference type="NCBI Taxonomy" id="1328754"/>
    <lineage>
        <taxon>Eukaryota</taxon>
        <taxon>Fungi</taxon>
        <taxon>Dikarya</taxon>
        <taxon>Basidiomycota</taxon>
        <taxon>Agaricomycotina</taxon>
        <taxon>Agaricomycetes</taxon>
        <taxon>Agaricomycetidae</taxon>
        <taxon>Boletales</taxon>
        <taxon>Boletineae</taxon>
        <taxon>Boletaceae</taxon>
        <taxon>Boletoideae</taxon>
        <taxon>Boletus</taxon>
    </lineage>
</organism>
<dbReference type="AlphaFoldDB" id="A0AAD4BDG1"/>
<dbReference type="PANTHER" id="PTHR30615">
    <property type="entry name" value="UNCHARACTERIZED PROTEIN YJBQ-RELATED"/>
    <property type="match status" value="1"/>
</dbReference>
<name>A0AAD4BDG1_BOLED</name>
<comment type="similarity">
    <text evidence="1">Belongs to the UPF0047 family.</text>
</comment>
<evidence type="ECO:0000313" key="2">
    <source>
        <dbReference type="EMBL" id="KAF8422366.1"/>
    </source>
</evidence>
<accession>A0AAD4BDG1</accession>
<dbReference type="EMBL" id="WHUW01000125">
    <property type="protein sequence ID" value="KAF8422366.1"/>
    <property type="molecule type" value="Genomic_DNA"/>
</dbReference>
<evidence type="ECO:0008006" key="4">
    <source>
        <dbReference type="Google" id="ProtNLM"/>
    </source>
</evidence>
<protein>
    <recommendedName>
        <fullName evidence="4">Secondary thiamine-phosphate synthase enzyme</fullName>
    </recommendedName>
</protein>
<proteinExistence type="inferred from homology"/>
<dbReference type="InterPro" id="IPR035917">
    <property type="entry name" value="YjbQ-like_sf"/>
</dbReference>
<evidence type="ECO:0000256" key="1">
    <source>
        <dbReference type="ARBA" id="ARBA00005534"/>
    </source>
</evidence>
<dbReference type="NCBIfam" id="TIGR00149">
    <property type="entry name" value="TIGR00149_YjbQ"/>
    <property type="match status" value="1"/>
</dbReference>
<reference evidence="2" key="2">
    <citation type="journal article" date="2020" name="Nat. Commun.">
        <title>Large-scale genome sequencing of mycorrhizal fungi provides insights into the early evolution of symbiotic traits.</title>
        <authorList>
            <person name="Miyauchi S."/>
            <person name="Kiss E."/>
            <person name="Kuo A."/>
            <person name="Drula E."/>
            <person name="Kohler A."/>
            <person name="Sanchez-Garcia M."/>
            <person name="Morin E."/>
            <person name="Andreopoulos B."/>
            <person name="Barry K.W."/>
            <person name="Bonito G."/>
            <person name="Buee M."/>
            <person name="Carver A."/>
            <person name="Chen C."/>
            <person name="Cichocki N."/>
            <person name="Clum A."/>
            <person name="Culley D."/>
            <person name="Crous P.W."/>
            <person name="Fauchery L."/>
            <person name="Girlanda M."/>
            <person name="Hayes R.D."/>
            <person name="Keri Z."/>
            <person name="LaButti K."/>
            <person name="Lipzen A."/>
            <person name="Lombard V."/>
            <person name="Magnuson J."/>
            <person name="Maillard F."/>
            <person name="Murat C."/>
            <person name="Nolan M."/>
            <person name="Ohm R.A."/>
            <person name="Pangilinan J."/>
            <person name="Pereira M.F."/>
            <person name="Perotto S."/>
            <person name="Peter M."/>
            <person name="Pfister S."/>
            <person name="Riley R."/>
            <person name="Sitrit Y."/>
            <person name="Stielow J.B."/>
            <person name="Szollosi G."/>
            <person name="Zifcakova L."/>
            <person name="Stursova M."/>
            <person name="Spatafora J.W."/>
            <person name="Tedersoo L."/>
            <person name="Vaario L.M."/>
            <person name="Yamada A."/>
            <person name="Yan M."/>
            <person name="Wang P."/>
            <person name="Xu J."/>
            <person name="Bruns T."/>
            <person name="Baldrian P."/>
            <person name="Vilgalys R."/>
            <person name="Dunand C."/>
            <person name="Henrissat B."/>
            <person name="Grigoriev I.V."/>
            <person name="Hibbett D."/>
            <person name="Nagy L.G."/>
            <person name="Martin F.M."/>
        </authorList>
    </citation>
    <scope>NUCLEOTIDE SEQUENCE</scope>
    <source>
        <strain evidence="2">BED1</strain>
    </source>
</reference>
<dbReference type="PANTHER" id="PTHR30615:SF8">
    <property type="entry name" value="UPF0047 PROTEIN C4A8.02C"/>
    <property type="match status" value="1"/>
</dbReference>
<dbReference type="Proteomes" id="UP001194468">
    <property type="component" value="Unassembled WGS sequence"/>
</dbReference>